<evidence type="ECO:0000256" key="11">
    <source>
        <dbReference type="ARBA" id="ARBA00073216"/>
    </source>
</evidence>
<feature type="domain" description="ELMO" evidence="15">
    <location>
        <begin position="312"/>
        <end position="483"/>
    </location>
</feature>
<keyword evidence="2" id="KW-0053">Apoptosis</keyword>
<dbReference type="InterPro" id="IPR011993">
    <property type="entry name" value="PH-like_dom_sf"/>
</dbReference>
<dbReference type="InterPro" id="IPR000014">
    <property type="entry name" value="PAS"/>
</dbReference>
<dbReference type="SUPFAM" id="SSF55785">
    <property type="entry name" value="PYP-like sensor domain (PAS domain)"/>
    <property type="match status" value="2"/>
</dbReference>
<dbReference type="InterPro" id="IPR011598">
    <property type="entry name" value="bHLH_dom"/>
</dbReference>
<protein>
    <recommendedName>
        <fullName evidence="11">Aryl hydrocarbon receptor nuclear translocator homolog</fullName>
    </recommendedName>
</protein>
<dbReference type="InterPro" id="IPR037171">
    <property type="entry name" value="NagB/RpiA_transferase-like"/>
</dbReference>
<dbReference type="Pfam" id="PF11841">
    <property type="entry name" value="ELMO_ARM"/>
    <property type="match status" value="1"/>
</dbReference>
<evidence type="ECO:0000256" key="8">
    <source>
        <dbReference type="ARBA" id="ARBA00023163"/>
    </source>
</evidence>
<dbReference type="Gene3D" id="3.30.450.20">
    <property type="entry name" value="PAS domain"/>
    <property type="match status" value="2"/>
</dbReference>
<dbReference type="GO" id="GO:0006915">
    <property type="term" value="P:apoptotic process"/>
    <property type="evidence" value="ECO:0007669"/>
    <property type="project" value="UniProtKB-KW"/>
</dbReference>
<dbReference type="GO" id="GO:0017124">
    <property type="term" value="F:SH3 domain binding"/>
    <property type="evidence" value="ECO:0007669"/>
    <property type="project" value="UniProtKB-KW"/>
</dbReference>
<dbReference type="Gene3D" id="1.25.10.10">
    <property type="entry name" value="Leucine-rich Repeat Variant"/>
    <property type="match status" value="1"/>
</dbReference>
<evidence type="ECO:0000256" key="1">
    <source>
        <dbReference type="ARBA" id="ARBA00004123"/>
    </source>
</evidence>
<dbReference type="InterPro" id="IPR024574">
    <property type="entry name" value="ELMO_ARM"/>
</dbReference>
<evidence type="ECO:0000256" key="3">
    <source>
        <dbReference type="ARBA" id="ARBA00022737"/>
    </source>
</evidence>
<dbReference type="FunFam" id="4.10.280.10:FF:000011">
    <property type="entry name" value="Aryl hydrocarbon receptor nuclear translocator 2"/>
    <property type="match status" value="1"/>
</dbReference>
<dbReference type="EMBL" id="CAJGYM010000001">
    <property type="protein sequence ID" value="CAD6184163.1"/>
    <property type="molecule type" value="Genomic_DNA"/>
</dbReference>
<dbReference type="PROSITE" id="PS51335">
    <property type="entry name" value="ELMO"/>
    <property type="match status" value="1"/>
</dbReference>
<evidence type="ECO:0000256" key="10">
    <source>
        <dbReference type="ARBA" id="ARBA00024863"/>
    </source>
</evidence>
<feature type="domain" description="BHLH" evidence="14">
    <location>
        <begin position="944"/>
        <end position="997"/>
    </location>
</feature>
<dbReference type="InterPro" id="IPR002698">
    <property type="entry name" value="FTHF_cligase"/>
</dbReference>
<feature type="region of interest" description="Disordered" evidence="12">
    <location>
        <begin position="1326"/>
        <end position="1345"/>
    </location>
</feature>
<evidence type="ECO:0000259" key="14">
    <source>
        <dbReference type="PROSITE" id="PS50888"/>
    </source>
</evidence>
<dbReference type="Pfam" id="PF00010">
    <property type="entry name" value="HLH"/>
    <property type="match status" value="1"/>
</dbReference>
<comment type="caution">
    <text evidence="16">The sequence shown here is derived from an EMBL/GenBank/DDBJ whole genome shotgun (WGS) entry which is preliminary data.</text>
</comment>
<sequence>MAHSSTIKALNPIDIKLPDHIVKGAALVDPSLSEWNPEIMLPFQRGSTFLMINKETEDVTNLTERVAHQLGLPEGNVYGLLLESPRQFLTASNMNSLSNGFFLIVTVSQSEFLSRINDALSLDDLSKVEWAAAKFSEFPMSPSLAQQLDNVPIIETVFSCLQKEAALASATATTRCLEAVGSLLDLRQQHSGWRPIREDAVSTVASFVTGRSKREDTNIVIAALQLLEQFINYNNGPLNEFVLKEVALESLVRHLEKSDERVAVASLSLMNALLRISSEERRAEALENLQNVPFRSVVKRMLCREGKARNLAMIEQLVELHKMKTRYIDTSPASEAEIQRIVENEIIKTSAGQESAEGSEKALRENKCGRLATSTILQLIESNSQDLKLLIFENLMRPEGGKWSLIPMCIICNYIVAELFGILPGDEVIEKMIELIFSEENNYQEVFTATVYLFHRTWREMVASEVELEKVQNIVREQMQRAMLNGPSSIQELNAELEKLSYWKMQEIWEKEEQEKENNQMMTGSMVALRSKLQPVIEDLVRTKFRYYLKSGYKFSKTFKGKSSNKGTFWLWKLDNTEKFFTLTTCDEDTMIAAATAENDSRQVWLRDVVKVSGGEELERSNKPSSTPSRSLTQNLVRVHLNDGEVLAASTFDERVAAIWIEGLTQLIDKNKMSKDAMNRVDQLLNMEIRVRMLGISRQKMSTDMFALKRQLREKMAGLLARIPEEEVVSQSSSVCEKVFAADWYKNSKRISVYVNTSGEVMTDRIVLNALESGKEVFIPQFKKGNPEMKMMKLSSREQFEALDKTLWNIRQPAQDADWPLYENSGPLDLVLLPGVAFSRKMHRLGHGKGFYDKMLHNHENQFGKMPERVALALTQQVIDDVPITDNDVLLTHISLKETVSMSQDMFVDHWNPGGSMDDDELGVSSGKYARLDGEEMGENKERFARENHSEIERRRRNKMTHYINELAEMVPQCAALGRKPDKLTILRMAVSHMKAIRGNSGQDEPSYKPSFLTDQELKHLILEAANGFLFVVCCQTGRVLYVADSILPVLNLKQEEWLQRNFNELIHPEDQDKVRDQLSGGEVAVNKVLDLKSGGVKRDGVSSRVHMSCRRGFICRMRVGDLEPLHRLRNRRPIFNQDGNNYVVMHCTGYIKNTPPSGIDAAASSCLIAIARLQLASMPVCADPATRDQFSVRVAEDGKMTFIDSRVTELIGLSVDQLIGRYWWSLAHPSDEKMMNDAFLALMRDQPLRLNCRIRTQTDYLPYIITAYKFMNPYSEQFEYVVGTHQAMSPEEGATWSVSSSNNNNFQPNVEFNPPPQVAAPWRSVETNADASSQWQWDVPFEPQ</sequence>
<evidence type="ECO:0000256" key="2">
    <source>
        <dbReference type="ARBA" id="ARBA00022703"/>
    </source>
</evidence>
<evidence type="ECO:0000256" key="4">
    <source>
        <dbReference type="ARBA" id="ARBA00022907"/>
    </source>
</evidence>
<evidence type="ECO:0000256" key="12">
    <source>
        <dbReference type="SAM" id="MobiDB-lite"/>
    </source>
</evidence>
<feature type="domain" description="PAS" evidence="13">
    <location>
        <begin position="1015"/>
        <end position="1093"/>
    </location>
</feature>
<keyword evidence="3" id="KW-0677">Repeat</keyword>
<dbReference type="Pfam" id="PF16457">
    <property type="entry name" value="PH_12"/>
    <property type="match status" value="1"/>
</dbReference>
<evidence type="ECO:0000313" key="17">
    <source>
        <dbReference type="Proteomes" id="UP000835052"/>
    </source>
</evidence>
<dbReference type="SUPFAM" id="SSF100950">
    <property type="entry name" value="NagB/RpiA/CoA transferase-like"/>
    <property type="match status" value="1"/>
</dbReference>
<dbReference type="Gene3D" id="2.30.29.30">
    <property type="entry name" value="Pleckstrin-homology domain (PH domain)/Phosphotyrosine-binding domain (PTB)"/>
    <property type="match status" value="1"/>
</dbReference>
<dbReference type="SMART" id="SM00353">
    <property type="entry name" value="HLH"/>
    <property type="match status" value="1"/>
</dbReference>
<keyword evidence="9" id="KW-0539">Nucleus</keyword>
<dbReference type="Proteomes" id="UP000835052">
    <property type="component" value="Unassembled WGS sequence"/>
</dbReference>
<evidence type="ECO:0000256" key="7">
    <source>
        <dbReference type="ARBA" id="ARBA00023125"/>
    </source>
</evidence>
<organism evidence="16 17">
    <name type="scientific">Caenorhabditis auriculariae</name>
    <dbReference type="NCBI Taxonomy" id="2777116"/>
    <lineage>
        <taxon>Eukaryota</taxon>
        <taxon>Metazoa</taxon>
        <taxon>Ecdysozoa</taxon>
        <taxon>Nematoda</taxon>
        <taxon>Chromadorea</taxon>
        <taxon>Rhabditida</taxon>
        <taxon>Rhabditina</taxon>
        <taxon>Rhabditomorpha</taxon>
        <taxon>Rhabditoidea</taxon>
        <taxon>Rhabditidae</taxon>
        <taxon>Peloderinae</taxon>
        <taxon>Caenorhabditis</taxon>
    </lineage>
</organism>
<dbReference type="NCBIfam" id="TIGR02727">
    <property type="entry name" value="MTHFS_bact"/>
    <property type="match status" value="1"/>
</dbReference>
<evidence type="ECO:0000256" key="6">
    <source>
        <dbReference type="ARBA" id="ARBA00023036"/>
    </source>
</evidence>
<keyword evidence="8" id="KW-0804">Transcription</keyword>
<dbReference type="Pfam" id="PF00989">
    <property type="entry name" value="PAS"/>
    <property type="match status" value="1"/>
</dbReference>
<feature type="domain" description="PAS" evidence="13">
    <location>
        <begin position="1195"/>
        <end position="1247"/>
    </location>
</feature>
<reference evidence="16" key="1">
    <citation type="submission" date="2020-10" db="EMBL/GenBank/DDBJ databases">
        <authorList>
            <person name="Kikuchi T."/>
        </authorList>
    </citation>
    <scope>NUCLEOTIDE SEQUENCE</scope>
    <source>
        <strain evidence="16">NKZ352</strain>
    </source>
</reference>
<proteinExistence type="predicted"/>
<dbReference type="PROSITE" id="PS50112">
    <property type="entry name" value="PAS"/>
    <property type="match status" value="2"/>
</dbReference>
<keyword evidence="7" id="KW-0238">DNA-binding</keyword>
<feature type="compositionally biased region" description="Polar residues" evidence="12">
    <location>
        <begin position="1326"/>
        <end position="1337"/>
    </location>
</feature>
<dbReference type="Gene3D" id="3.40.50.10420">
    <property type="entry name" value="NagB/RpiA/CoA transferase-like"/>
    <property type="match status" value="1"/>
</dbReference>
<dbReference type="Gene3D" id="4.10.280.10">
    <property type="entry name" value="Helix-loop-helix DNA-binding domain"/>
    <property type="match status" value="1"/>
</dbReference>
<evidence type="ECO:0000259" key="15">
    <source>
        <dbReference type="PROSITE" id="PS51335"/>
    </source>
</evidence>
<dbReference type="GO" id="GO:0003700">
    <property type="term" value="F:DNA-binding transcription factor activity"/>
    <property type="evidence" value="ECO:0007669"/>
    <property type="project" value="InterPro"/>
</dbReference>
<dbReference type="CDD" id="cd00130">
    <property type="entry name" value="PAS"/>
    <property type="match status" value="2"/>
</dbReference>
<dbReference type="SUPFAM" id="SSF48371">
    <property type="entry name" value="ARM repeat"/>
    <property type="match status" value="1"/>
</dbReference>
<dbReference type="SMART" id="SM00091">
    <property type="entry name" value="PAS"/>
    <property type="match status" value="2"/>
</dbReference>
<dbReference type="InterPro" id="IPR001067">
    <property type="entry name" value="Nuc_translocat"/>
</dbReference>
<dbReference type="PANTHER" id="PTHR23042">
    <property type="entry name" value="CIRCADIAN PROTEIN CLOCK/ARNT/BMAL/PAS"/>
    <property type="match status" value="1"/>
</dbReference>
<dbReference type="InterPro" id="IPR006816">
    <property type="entry name" value="ELMO_dom"/>
</dbReference>
<dbReference type="Pfam" id="PF01812">
    <property type="entry name" value="5-FTHF_cyc-lig"/>
    <property type="match status" value="1"/>
</dbReference>
<dbReference type="CDD" id="cd18947">
    <property type="entry name" value="bHLH-PAS_ARNT"/>
    <property type="match status" value="1"/>
</dbReference>
<dbReference type="GO" id="GO:0006909">
    <property type="term" value="P:phagocytosis"/>
    <property type="evidence" value="ECO:0007669"/>
    <property type="project" value="UniProtKB-KW"/>
</dbReference>
<dbReference type="GO" id="GO:0003677">
    <property type="term" value="F:DNA binding"/>
    <property type="evidence" value="ECO:0007669"/>
    <property type="project" value="UniProtKB-KW"/>
</dbReference>
<keyword evidence="17" id="KW-1185">Reference proteome</keyword>
<keyword evidence="6" id="KW-0729">SH3-binding</keyword>
<dbReference type="InterPro" id="IPR024185">
    <property type="entry name" value="FTHF_cligase-like_sf"/>
</dbReference>
<dbReference type="GO" id="GO:0005667">
    <property type="term" value="C:transcription regulator complex"/>
    <property type="evidence" value="ECO:0007669"/>
    <property type="project" value="InterPro"/>
</dbReference>
<dbReference type="GO" id="GO:0046983">
    <property type="term" value="F:protein dimerization activity"/>
    <property type="evidence" value="ECO:0007669"/>
    <property type="project" value="InterPro"/>
</dbReference>
<keyword evidence="5" id="KW-0805">Transcription regulation</keyword>
<evidence type="ECO:0000256" key="5">
    <source>
        <dbReference type="ARBA" id="ARBA00023015"/>
    </source>
</evidence>
<name>A0A8S1GNI5_9PELO</name>
<comment type="subcellular location">
    <subcellularLocation>
        <location evidence="1">Nucleus</location>
    </subcellularLocation>
</comment>
<dbReference type="Pfam" id="PF14598">
    <property type="entry name" value="PAS_11"/>
    <property type="match status" value="1"/>
</dbReference>
<gene>
    <name evidence="16" type="ORF">CAUJ_LOCUS82</name>
</gene>
<dbReference type="InterPro" id="IPR016024">
    <property type="entry name" value="ARM-type_fold"/>
</dbReference>
<dbReference type="SUPFAM" id="SSF47459">
    <property type="entry name" value="HLH, helix-loop-helix DNA-binding domain"/>
    <property type="match status" value="1"/>
</dbReference>
<dbReference type="OrthoDB" id="71302at2759"/>
<dbReference type="PRINTS" id="PR00785">
    <property type="entry name" value="NCTRNSLOCATR"/>
</dbReference>
<dbReference type="InterPro" id="IPR036638">
    <property type="entry name" value="HLH_DNA-bd_sf"/>
</dbReference>
<evidence type="ECO:0000256" key="9">
    <source>
        <dbReference type="ARBA" id="ARBA00023242"/>
    </source>
</evidence>
<dbReference type="PROSITE" id="PS50888">
    <property type="entry name" value="BHLH"/>
    <property type="match status" value="1"/>
</dbReference>
<accession>A0A8S1GNI5</accession>
<evidence type="ECO:0000313" key="16">
    <source>
        <dbReference type="EMBL" id="CAD6184163.1"/>
    </source>
</evidence>
<dbReference type="InterPro" id="IPR011989">
    <property type="entry name" value="ARM-like"/>
</dbReference>
<dbReference type="InterPro" id="IPR013767">
    <property type="entry name" value="PAS_fold"/>
</dbReference>
<keyword evidence="4" id="KW-0581">Phagocytosis</keyword>
<dbReference type="GO" id="GO:0005737">
    <property type="term" value="C:cytoplasm"/>
    <property type="evidence" value="ECO:0007669"/>
    <property type="project" value="InterPro"/>
</dbReference>
<dbReference type="GO" id="GO:0045944">
    <property type="term" value="P:positive regulation of transcription by RNA polymerase II"/>
    <property type="evidence" value="ECO:0007669"/>
    <property type="project" value="UniProtKB-ARBA"/>
</dbReference>
<dbReference type="InterPro" id="IPR035965">
    <property type="entry name" value="PAS-like_dom_sf"/>
</dbReference>
<evidence type="ECO:0000259" key="13">
    <source>
        <dbReference type="PROSITE" id="PS50112"/>
    </source>
</evidence>
<dbReference type="InterPro" id="IPR050933">
    <property type="entry name" value="Circadian_TF"/>
</dbReference>
<dbReference type="GO" id="GO:0005634">
    <property type="term" value="C:nucleus"/>
    <property type="evidence" value="ECO:0007669"/>
    <property type="project" value="UniProtKB-SubCell"/>
</dbReference>
<comment type="function">
    <text evidence="10">Involved in cytoskeletal rearrangements required for phagocytosis of apoptotic cells and cell motility. Acts in association with DOCK1 and CRK. Was initially proposed to be required in complex with DOCK1 to activate Rac Rho small GTPases. May enhance the guanine nucleotide exchange factor (GEF) activity of DOCK1.</text>
</comment>
<dbReference type="InterPro" id="IPR001849">
    <property type="entry name" value="PH_domain"/>
</dbReference>